<accession>A0A1H3BIG3</accession>
<proteinExistence type="predicted"/>
<evidence type="ECO:0008006" key="3">
    <source>
        <dbReference type="Google" id="ProtNLM"/>
    </source>
</evidence>
<keyword evidence="2" id="KW-1185">Reference proteome</keyword>
<dbReference type="EMBL" id="FNOU01000002">
    <property type="protein sequence ID" value="SDX41726.1"/>
    <property type="molecule type" value="Genomic_DNA"/>
</dbReference>
<name>A0A1H3BIG3_EUBBA</name>
<reference evidence="2" key="1">
    <citation type="submission" date="2016-10" db="EMBL/GenBank/DDBJ databases">
        <authorList>
            <person name="Varghese N."/>
            <person name="Submissions S."/>
        </authorList>
    </citation>
    <scope>NUCLEOTIDE SEQUENCE [LARGE SCALE GENOMIC DNA]</scope>
    <source>
        <strain evidence="2">VPI 5359</strain>
    </source>
</reference>
<dbReference type="Proteomes" id="UP000199652">
    <property type="component" value="Unassembled WGS sequence"/>
</dbReference>
<organism evidence="1 2">
    <name type="scientific">Eubacterium barkeri</name>
    <name type="common">Clostridium barkeri</name>
    <dbReference type="NCBI Taxonomy" id="1528"/>
    <lineage>
        <taxon>Bacteria</taxon>
        <taxon>Bacillati</taxon>
        <taxon>Bacillota</taxon>
        <taxon>Clostridia</taxon>
        <taxon>Eubacteriales</taxon>
        <taxon>Eubacteriaceae</taxon>
        <taxon>Eubacterium</taxon>
    </lineage>
</organism>
<sequence>METSMTKKELSQLYWLNKEIKQYKKKLKELEDSATNDTSGEITGMPNGHRCTDKIGNCAAEIGDLKALIKLSMHKRLYELNRLNRFINLVEDSEMRTILNLYYVDGMNWREIAMDLGYADESVPRKRHDRFLKMTEKSG</sequence>
<dbReference type="AlphaFoldDB" id="A0A1H3BIG3"/>
<evidence type="ECO:0000313" key="1">
    <source>
        <dbReference type="EMBL" id="SDX41726.1"/>
    </source>
</evidence>
<gene>
    <name evidence="1" type="ORF">SAMN04488579_10293</name>
</gene>
<dbReference type="STRING" id="1528.SAMN04488579_10293"/>
<protein>
    <recommendedName>
        <fullName evidence="3">Phage transcriptional activator, RinA family</fullName>
    </recommendedName>
</protein>
<evidence type="ECO:0000313" key="2">
    <source>
        <dbReference type="Proteomes" id="UP000199652"/>
    </source>
</evidence>